<evidence type="ECO:0000256" key="3">
    <source>
        <dbReference type="ARBA" id="ARBA00022823"/>
    </source>
</evidence>
<dbReference type="PROSITE" id="PS50968">
    <property type="entry name" value="BIOTINYL_LIPOYL"/>
    <property type="match status" value="1"/>
</dbReference>
<dbReference type="Pfam" id="PF00364">
    <property type="entry name" value="Biotin_lipoyl"/>
    <property type="match status" value="1"/>
</dbReference>
<dbReference type="Gene3D" id="3.30.559.10">
    <property type="entry name" value="Chloramphenicol acetyltransferase-like domain"/>
    <property type="match status" value="1"/>
</dbReference>
<dbReference type="PANTHER" id="PTHR23151:SF90">
    <property type="entry name" value="DIHYDROLIPOYLLYSINE-RESIDUE ACETYLTRANSFERASE COMPONENT OF PYRUVATE DEHYDROGENASE COMPLEX, MITOCHONDRIAL-RELATED"/>
    <property type="match status" value="1"/>
</dbReference>
<gene>
    <name evidence="7" type="ORF">GCM10011400_64260</name>
</gene>
<organism evidence="7 8">
    <name type="scientific">Paraburkholderia caffeinilytica</name>
    <dbReference type="NCBI Taxonomy" id="1761016"/>
    <lineage>
        <taxon>Bacteria</taxon>
        <taxon>Pseudomonadati</taxon>
        <taxon>Pseudomonadota</taxon>
        <taxon>Betaproteobacteria</taxon>
        <taxon>Burkholderiales</taxon>
        <taxon>Burkholderiaceae</taxon>
        <taxon>Paraburkholderia</taxon>
    </lineage>
</organism>
<dbReference type="InterPro" id="IPR045257">
    <property type="entry name" value="E2/Pdx1"/>
</dbReference>
<keyword evidence="8" id="KW-1185">Reference proteome</keyword>
<evidence type="ECO:0000256" key="2">
    <source>
        <dbReference type="ARBA" id="ARBA00007317"/>
    </source>
</evidence>
<dbReference type="SUPFAM" id="SSF47005">
    <property type="entry name" value="Peripheral subunit-binding domain of 2-oxo acid dehydrogenase complex"/>
    <property type="match status" value="1"/>
</dbReference>
<comment type="similarity">
    <text evidence="2 4">Belongs to the 2-oxoacid dehydrogenase family.</text>
</comment>
<comment type="caution">
    <text evidence="7">The sequence shown here is derived from an EMBL/GenBank/DDBJ whole genome shotgun (WGS) entry which is preliminary data.</text>
</comment>
<evidence type="ECO:0000256" key="1">
    <source>
        <dbReference type="ARBA" id="ARBA00001938"/>
    </source>
</evidence>
<proteinExistence type="inferred from homology"/>
<keyword evidence="4" id="KW-0012">Acyltransferase</keyword>
<dbReference type="InterPro" id="IPR001078">
    <property type="entry name" value="2-oxoacid_DH_actylTfrase"/>
</dbReference>
<dbReference type="Pfam" id="PF02817">
    <property type="entry name" value="E3_binding"/>
    <property type="match status" value="1"/>
</dbReference>
<dbReference type="PROSITE" id="PS51826">
    <property type="entry name" value="PSBD"/>
    <property type="match status" value="1"/>
</dbReference>
<reference evidence="8" key="1">
    <citation type="journal article" date="2019" name="Int. J. Syst. Evol. Microbiol.">
        <title>The Global Catalogue of Microorganisms (GCM) 10K type strain sequencing project: providing services to taxonomists for standard genome sequencing and annotation.</title>
        <authorList>
            <consortium name="The Broad Institute Genomics Platform"/>
            <consortium name="The Broad Institute Genome Sequencing Center for Infectious Disease"/>
            <person name="Wu L."/>
            <person name="Ma J."/>
        </authorList>
    </citation>
    <scope>NUCLEOTIDE SEQUENCE [LARGE SCALE GENOMIC DNA]</scope>
    <source>
        <strain evidence="8">CGMCC 1.15103</strain>
    </source>
</reference>
<dbReference type="PANTHER" id="PTHR23151">
    <property type="entry name" value="DIHYDROLIPOAMIDE ACETYL/SUCCINYL-TRANSFERASE-RELATED"/>
    <property type="match status" value="1"/>
</dbReference>
<comment type="cofactor">
    <cofactor evidence="1 4">
        <name>(R)-lipoate</name>
        <dbReference type="ChEBI" id="CHEBI:83088"/>
    </cofactor>
</comment>
<evidence type="ECO:0000256" key="4">
    <source>
        <dbReference type="RuleBase" id="RU003423"/>
    </source>
</evidence>
<dbReference type="EMBL" id="BMHL01000017">
    <property type="protein sequence ID" value="GGC67508.1"/>
    <property type="molecule type" value="Genomic_DNA"/>
</dbReference>
<dbReference type="InterPro" id="IPR003016">
    <property type="entry name" value="2-oxoA_DH_lipoyl-BS"/>
</dbReference>
<name>A0ABQ1NED8_9BURK</name>
<evidence type="ECO:0000313" key="7">
    <source>
        <dbReference type="EMBL" id="GGC67508.1"/>
    </source>
</evidence>
<keyword evidence="3 4" id="KW-0450">Lipoyl</keyword>
<sequence>MIVLREFLMPKLGLTMTEGVVADWIVQPGGAFSADDAVFVVETDKVANEIPAEAAGTLHEIVVAAGETVPVGTVLGYWEDGKQGEQTTARTINVAEPAAPRSDIASVPRAASNAARQCADTATRVKASPLARRLAQQRGISLAGVQGSGPKGRIVARDIEAAANNVSQAARVQPEAIELNHEPNHELVRPSTVQTTIARRLTQGKQETPHFYLTLDIEVSRLIALRSEINEGGDGPRLTLNHFVVLAVARALRSLPQANRVWTNDGILAFRRIDIGVAVSTERGLLAPAVCDVGDVSIAELARRLDAVASRARGGTLLPQDNGSPAITVSNAGMHNVTYMTSIINPGQAMILGVGSIKEVFRPDAAGQPALRREMGLVLSADHRITDGVAALNFLNAVARLLERPARLLAS</sequence>
<dbReference type="PROSITE" id="PS00189">
    <property type="entry name" value="LIPOYL"/>
    <property type="match status" value="1"/>
</dbReference>
<dbReference type="SUPFAM" id="SSF52777">
    <property type="entry name" value="CoA-dependent acyltransferases"/>
    <property type="match status" value="1"/>
</dbReference>
<dbReference type="Proteomes" id="UP000602004">
    <property type="component" value="Unassembled WGS sequence"/>
</dbReference>
<dbReference type="Pfam" id="PF00198">
    <property type="entry name" value="2-oxoacid_dh"/>
    <property type="match status" value="1"/>
</dbReference>
<dbReference type="CDD" id="cd06849">
    <property type="entry name" value="lipoyl_domain"/>
    <property type="match status" value="1"/>
</dbReference>
<dbReference type="Gene3D" id="2.40.50.100">
    <property type="match status" value="1"/>
</dbReference>
<dbReference type="InterPro" id="IPR036625">
    <property type="entry name" value="E3-bd_dom_sf"/>
</dbReference>
<keyword evidence="7" id="KW-0670">Pyruvate</keyword>
<dbReference type="InterPro" id="IPR000089">
    <property type="entry name" value="Biotin_lipoyl"/>
</dbReference>
<feature type="domain" description="Lipoyl-binding" evidence="5">
    <location>
        <begin position="4"/>
        <end position="79"/>
    </location>
</feature>
<evidence type="ECO:0000259" key="5">
    <source>
        <dbReference type="PROSITE" id="PS50968"/>
    </source>
</evidence>
<evidence type="ECO:0000259" key="6">
    <source>
        <dbReference type="PROSITE" id="PS51826"/>
    </source>
</evidence>
<dbReference type="InterPro" id="IPR023213">
    <property type="entry name" value="CAT-like_dom_sf"/>
</dbReference>
<feature type="domain" description="Peripheral subunit-binding (PSBD)" evidence="6">
    <location>
        <begin position="126"/>
        <end position="163"/>
    </location>
</feature>
<dbReference type="SUPFAM" id="SSF51230">
    <property type="entry name" value="Single hybrid motif"/>
    <property type="match status" value="1"/>
</dbReference>
<dbReference type="InterPro" id="IPR004167">
    <property type="entry name" value="PSBD"/>
</dbReference>
<dbReference type="Gene3D" id="4.10.320.10">
    <property type="entry name" value="E3-binding domain"/>
    <property type="match status" value="1"/>
</dbReference>
<keyword evidence="4" id="KW-0808">Transferase</keyword>
<dbReference type="InterPro" id="IPR011053">
    <property type="entry name" value="Single_hybrid_motif"/>
</dbReference>
<protein>
    <recommendedName>
        <fullName evidence="4">Dihydrolipoamide acetyltransferase component of pyruvate dehydrogenase complex</fullName>
        <ecNumber evidence="4">2.3.1.-</ecNumber>
    </recommendedName>
</protein>
<dbReference type="EC" id="2.3.1.-" evidence="4"/>
<evidence type="ECO:0000313" key="8">
    <source>
        <dbReference type="Proteomes" id="UP000602004"/>
    </source>
</evidence>
<accession>A0ABQ1NED8</accession>